<comment type="caution">
    <text evidence="1">The sequence shown here is derived from an EMBL/GenBank/DDBJ whole genome shotgun (WGS) entry which is preliminary data.</text>
</comment>
<dbReference type="PANTHER" id="PTHR34651">
    <property type="entry name" value="SIMILAR TO ENSANGP00000021391"/>
    <property type="match status" value="1"/>
</dbReference>
<evidence type="ECO:0000313" key="2">
    <source>
        <dbReference type="Proteomes" id="UP000596742"/>
    </source>
</evidence>
<dbReference type="Pfam" id="PF15031">
    <property type="entry name" value="DUF4528"/>
    <property type="match status" value="1"/>
</dbReference>
<sequence length="324" mass="37185">MKEGKLFTEPADKANILNAQFQSAFSEKSTFTKDQFISSKRMKTKNTSPTMKNITITTEGIDKLLKNLNPNKSPGPDGISPRILKELHSETAPLQQLLFSKSLDTGVVPNDWRSANVSPVYKKGQKYIASNYRPISLTSICCKVRVRVLDSSILVSSLCRRYFCSLQKTQFDILMLNGINAGIRNLILVINKRSTKPKSSDVLTCHLRQRNTPYWTSFVIYKRDVINDKFGKSHFNWCVDGANYHVLRTGCYPFIKFHCTKRPYQDLYSEDQFFTVLKIINLGVPTLTYGFASWMFRRFEEDVKTPKGIVKVYFMNKEDPYSVS</sequence>
<dbReference type="EMBL" id="UYJE01007005">
    <property type="protein sequence ID" value="VDI50968.1"/>
    <property type="molecule type" value="Genomic_DNA"/>
</dbReference>
<evidence type="ECO:0000313" key="1">
    <source>
        <dbReference type="EMBL" id="VDI50968.1"/>
    </source>
</evidence>
<gene>
    <name evidence="1" type="ORF">MGAL_10B076337</name>
</gene>
<proteinExistence type="predicted"/>
<dbReference type="Proteomes" id="UP000596742">
    <property type="component" value="Unassembled WGS sequence"/>
</dbReference>
<dbReference type="AlphaFoldDB" id="A0A8B6FIY0"/>
<protein>
    <submittedName>
        <fullName evidence="1">Uncharacterized protein</fullName>
    </submittedName>
</protein>
<dbReference type="OrthoDB" id="9970237at2759"/>
<organism evidence="1 2">
    <name type="scientific">Mytilus galloprovincialis</name>
    <name type="common">Mediterranean mussel</name>
    <dbReference type="NCBI Taxonomy" id="29158"/>
    <lineage>
        <taxon>Eukaryota</taxon>
        <taxon>Metazoa</taxon>
        <taxon>Spiralia</taxon>
        <taxon>Lophotrochozoa</taxon>
        <taxon>Mollusca</taxon>
        <taxon>Bivalvia</taxon>
        <taxon>Autobranchia</taxon>
        <taxon>Pteriomorphia</taxon>
        <taxon>Mytilida</taxon>
        <taxon>Mytiloidea</taxon>
        <taxon>Mytilidae</taxon>
        <taxon>Mytilinae</taxon>
        <taxon>Mytilus</taxon>
    </lineage>
</organism>
<name>A0A8B6FIY0_MYTGA</name>
<accession>A0A8B6FIY0</accession>
<reference evidence="1" key="1">
    <citation type="submission" date="2018-11" db="EMBL/GenBank/DDBJ databases">
        <authorList>
            <person name="Alioto T."/>
            <person name="Alioto T."/>
        </authorList>
    </citation>
    <scope>NUCLEOTIDE SEQUENCE</scope>
</reference>
<keyword evidence="2" id="KW-1185">Reference proteome</keyword>
<dbReference type="InterPro" id="IPR029245">
    <property type="entry name" value="DUF4528"/>
</dbReference>
<dbReference type="PANTHER" id="PTHR34651:SF1">
    <property type="entry name" value="SIMILAR TO ENSANGP00000021391"/>
    <property type="match status" value="1"/>
</dbReference>